<gene>
    <name evidence="2" type="ORF">BU14_0218s0037</name>
</gene>
<evidence type="ECO:0000313" key="3">
    <source>
        <dbReference type="Proteomes" id="UP000218209"/>
    </source>
</evidence>
<dbReference type="AlphaFoldDB" id="A0A1X6P4R3"/>
<sequence>MVQAGSDSSGVQQGSAEEAVVDMRGRAGGRGAAGGRSGSVAQSRRAIQSTMKMAAAWTAPVPSTTRCASTDVRGSGRPETRPARCASPRARAGASANGIASSREQTPRGKGGGSPAKCSQCAAVGEQSMPRGSGSTAPRMMAAAGRVQGRHNTHQRSTPCSPAHPPKPSSRRDTLTSRCIHRRGKSPSRPPSSVRLWRSRRRRQPYRQQHTWQRKAGVLGRDKTAAAAGTNEW</sequence>
<organism evidence="2 3">
    <name type="scientific">Porphyra umbilicalis</name>
    <name type="common">Purple laver</name>
    <name type="synonym">Red alga</name>
    <dbReference type="NCBI Taxonomy" id="2786"/>
    <lineage>
        <taxon>Eukaryota</taxon>
        <taxon>Rhodophyta</taxon>
        <taxon>Bangiophyceae</taxon>
        <taxon>Bangiales</taxon>
        <taxon>Bangiaceae</taxon>
        <taxon>Porphyra</taxon>
    </lineage>
</organism>
<dbReference type="Proteomes" id="UP000218209">
    <property type="component" value="Unassembled WGS sequence"/>
</dbReference>
<keyword evidence="3" id="KW-1185">Reference proteome</keyword>
<feature type="compositionally biased region" description="Low complexity" evidence="1">
    <location>
        <begin position="83"/>
        <end position="96"/>
    </location>
</feature>
<feature type="region of interest" description="Disordered" evidence="1">
    <location>
        <begin position="1"/>
        <end position="233"/>
    </location>
</feature>
<protein>
    <submittedName>
        <fullName evidence="2">Uncharacterized protein</fullName>
    </submittedName>
</protein>
<evidence type="ECO:0000313" key="2">
    <source>
        <dbReference type="EMBL" id="OSX75871.1"/>
    </source>
</evidence>
<feature type="compositionally biased region" description="Polar residues" evidence="1">
    <location>
        <begin position="1"/>
        <end position="15"/>
    </location>
</feature>
<proteinExistence type="predicted"/>
<name>A0A1X6P4R3_PORUM</name>
<evidence type="ECO:0000256" key="1">
    <source>
        <dbReference type="SAM" id="MobiDB-lite"/>
    </source>
</evidence>
<dbReference type="EMBL" id="KV918888">
    <property type="protein sequence ID" value="OSX75871.1"/>
    <property type="molecule type" value="Genomic_DNA"/>
</dbReference>
<reference evidence="2 3" key="1">
    <citation type="submission" date="2017-03" db="EMBL/GenBank/DDBJ databases">
        <title>WGS assembly of Porphyra umbilicalis.</title>
        <authorList>
            <person name="Brawley S.H."/>
            <person name="Blouin N.A."/>
            <person name="Ficko-Blean E."/>
            <person name="Wheeler G.L."/>
            <person name="Lohr M."/>
            <person name="Goodson H.V."/>
            <person name="Jenkins J.W."/>
            <person name="Blaby-Haas C.E."/>
            <person name="Helliwell K.E."/>
            <person name="Chan C."/>
            <person name="Marriage T."/>
            <person name="Bhattacharya D."/>
            <person name="Klein A.S."/>
            <person name="Badis Y."/>
            <person name="Brodie J."/>
            <person name="Cao Y."/>
            <person name="Collen J."/>
            <person name="Dittami S.M."/>
            <person name="Gachon C.M."/>
            <person name="Green B.R."/>
            <person name="Karpowicz S."/>
            <person name="Kim J.W."/>
            <person name="Kudahl U."/>
            <person name="Lin S."/>
            <person name="Michel G."/>
            <person name="Mittag M."/>
            <person name="Olson B.J."/>
            <person name="Pangilinan J."/>
            <person name="Peng Y."/>
            <person name="Qiu H."/>
            <person name="Shu S."/>
            <person name="Singer J.T."/>
            <person name="Smith A.G."/>
            <person name="Sprecher B.N."/>
            <person name="Wagner V."/>
            <person name="Wang W."/>
            <person name="Wang Z.-Y."/>
            <person name="Yan J."/>
            <person name="Yarish C."/>
            <person name="Zoeuner-Riek S."/>
            <person name="Zhuang Y."/>
            <person name="Zou Y."/>
            <person name="Lindquist E.A."/>
            <person name="Grimwood J."/>
            <person name="Barry K."/>
            <person name="Rokhsar D.S."/>
            <person name="Schmutz J."/>
            <person name="Stiller J.W."/>
            <person name="Grossman A.R."/>
            <person name="Prochnik S.E."/>
        </authorList>
    </citation>
    <scope>NUCLEOTIDE SEQUENCE [LARGE SCALE GENOMIC DNA]</scope>
    <source>
        <strain evidence="2">4086291</strain>
    </source>
</reference>
<accession>A0A1X6P4R3</accession>
<feature type="compositionally biased region" description="Gly residues" evidence="1">
    <location>
        <begin position="26"/>
        <end position="37"/>
    </location>
</feature>